<keyword evidence="1" id="KW-0812">Transmembrane</keyword>
<protein>
    <recommendedName>
        <fullName evidence="4">Tetratricopeptide TPR_2</fullName>
    </recommendedName>
</protein>
<proteinExistence type="predicted"/>
<reference evidence="2" key="2">
    <citation type="submission" date="2006-05" db="EMBL/GenBank/DDBJ databases">
        <title>Sequencing of the draft genome and assembly of Desulfuromonas acetoxidans DSM 684.</title>
        <authorList>
            <consortium name="US DOE Joint Genome Institute (JGI-PGF)"/>
            <person name="Copeland A."/>
            <person name="Lucas S."/>
            <person name="Lapidus A."/>
            <person name="Barry K."/>
            <person name="Detter J.C."/>
            <person name="Glavina del Rio T."/>
            <person name="Hammon N."/>
            <person name="Israni S."/>
            <person name="Dalin E."/>
            <person name="Tice H."/>
            <person name="Bruce D."/>
            <person name="Pitluck S."/>
            <person name="Richardson P."/>
        </authorList>
    </citation>
    <scope>NUCLEOTIDE SEQUENCE [LARGE SCALE GENOMIC DNA]</scope>
    <source>
        <strain evidence="2">DSM 684</strain>
    </source>
</reference>
<feature type="transmembrane region" description="Helical" evidence="1">
    <location>
        <begin position="24"/>
        <end position="44"/>
    </location>
</feature>
<evidence type="ECO:0000256" key="1">
    <source>
        <dbReference type="SAM" id="Phobius"/>
    </source>
</evidence>
<organism evidence="2 3">
    <name type="scientific">Desulfuromonas acetoxidans (strain DSM 684 / 11070)</name>
    <dbReference type="NCBI Taxonomy" id="281689"/>
    <lineage>
        <taxon>Bacteria</taxon>
        <taxon>Pseudomonadati</taxon>
        <taxon>Thermodesulfobacteriota</taxon>
        <taxon>Desulfuromonadia</taxon>
        <taxon>Desulfuromonadales</taxon>
        <taxon>Desulfuromonadaceae</taxon>
        <taxon>Desulfuromonas</taxon>
    </lineage>
</organism>
<dbReference type="Proteomes" id="UP000005695">
    <property type="component" value="Unassembled WGS sequence"/>
</dbReference>
<evidence type="ECO:0000313" key="3">
    <source>
        <dbReference type="Proteomes" id="UP000005695"/>
    </source>
</evidence>
<evidence type="ECO:0008006" key="4">
    <source>
        <dbReference type="Google" id="ProtNLM"/>
    </source>
</evidence>
<dbReference type="Gene3D" id="1.25.40.10">
    <property type="entry name" value="Tetratricopeptide repeat domain"/>
    <property type="match status" value="1"/>
</dbReference>
<sequence length="241" mass="27696">MLNFLIAFVFGTVAVVPLHLVYHLQLLYCGLISMVLFAVVYLLLARRTMNKVMALMQGAQRDVQANRFEKAIASLQDGFKYAPWQFYVKGQINAQIGTLLYLKKDFAKAMPFLEKAFVKHWVAMSMLAVSYMKRNKPEKMAETFEKATTASRKEPFVWNLYAYCLDKIGQRDKALSILQKGIKKTGGDERLEASIVAIEQGKRMKMEDYGDVWYQFHLEKTGAMIKKQTKAAQGRRKMPRV</sequence>
<dbReference type="OrthoDB" id="9787150at2"/>
<keyword evidence="1" id="KW-0472">Membrane</keyword>
<accession>Q1JW49</accession>
<keyword evidence="3" id="KW-1185">Reference proteome</keyword>
<gene>
    <name evidence="2" type="ORF">Dace_0329</name>
</gene>
<evidence type="ECO:0000313" key="2">
    <source>
        <dbReference type="EMBL" id="EAT14478.1"/>
    </source>
</evidence>
<dbReference type="AlphaFoldDB" id="Q1JW49"/>
<keyword evidence="1" id="KW-1133">Transmembrane helix</keyword>
<name>Q1JW49_DESA6</name>
<dbReference type="InterPro" id="IPR011990">
    <property type="entry name" value="TPR-like_helical_dom_sf"/>
</dbReference>
<dbReference type="RefSeq" id="WP_006002698.1">
    <property type="nucleotide sequence ID" value="NZ_AAEW02000025.1"/>
</dbReference>
<comment type="caution">
    <text evidence="2">The sequence shown here is derived from an EMBL/GenBank/DDBJ whole genome shotgun (WGS) entry which is preliminary data.</text>
</comment>
<dbReference type="EMBL" id="AAEW02000025">
    <property type="protein sequence ID" value="EAT14478.1"/>
    <property type="molecule type" value="Genomic_DNA"/>
</dbReference>
<reference evidence="2" key="1">
    <citation type="submission" date="2006-05" db="EMBL/GenBank/DDBJ databases">
        <title>Annotation of the draft genome assembly of Desulfuromonas acetoxidans DSM 684.</title>
        <authorList>
            <consortium name="US DOE Joint Genome Institute (JGI-ORNL)"/>
            <person name="Larimer F."/>
            <person name="Land M."/>
            <person name="Hauser L."/>
        </authorList>
    </citation>
    <scope>NUCLEOTIDE SEQUENCE [LARGE SCALE GENOMIC DNA]</scope>
    <source>
        <strain evidence="2">DSM 684</strain>
    </source>
</reference>
<dbReference type="SUPFAM" id="SSF48452">
    <property type="entry name" value="TPR-like"/>
    <property type="match status" value="1"/>
</dbReference>